<dbReference type="GO" id="GO:0005634">
    <property type="term" value="C:nucleus"/>
    <property type="evidence" value="ECO:0007669"/>
    <property type="project" value="UniProtKB-SubCell"/>
</dbReference>
<accession>A0A2K1ZXU7</accession>
<dbReference type="EMBL" id="CM009295">
    <property type="protein sequence ID" value="PNT30098.1"/>
    <property type="molecule type" value="Genomic_DNA"/>
</dbReference>
<dbReference type="PROSITE" id="PS50863">
    <property type="entry name" value="B3"/>
    <property type="match status" value="1"/>
</dbReference>
<dbReference type="InterPro" id="IPR003340">
    <property type="entry name" value="B3_DNA-bd"/>
</dbReference>
<keyword evidence="8" id="KW-1185">Reference proteome</keyword>
<comment type="subcellular location">
    <subcellularLocation>
        <location evidence="1">Nucleus</location>
    </subcellularLocation>
</comment>
<reference evidence="7 8" key="1">
    <citation type="journal article" date="2006" name="Science">
        <title>The genome of black cottonwood, Populus trichocarpa (Torr. &amp; Gray).</title>
        <authorList>
            <person name="Tuskan G.A."/>
            <person name="Difazio S."/>
            <person name="Jansson S."/>
            <person name="Bohlmann J."/>
            <person name="Grigoriev I."/>
            <person name="Hellsten U."/>
            <person name="Putnam N."/>
            <person name="Ralph S."/>
            <person name="Rombauts S."/>
            <person name="Salamov A."/>
            <person name="Schein J."/>
            <person name="Sterck L."/>
            <person name="Aerts A."/>
            <person name="Bhalerao R.R."/>
            <person name="Bhalerao R.P."/>
            <person name="Blaudez D."/>
            <person name="Boerjan W."/>
            <person name="Brun A."/>
            <person name="Brunner A."/>
            <person name="Busov V."/>
            <person name="Campbell M."/>
            <person name="Carlson J."/>
            <person name="Chalot M."/>
            <person name="Chapman J."/>
            <person name="Chen G.L."/>
            <person name="Cooper D."/>
            <person name="Coutinho P.M."/>
            <person name="Couturier J."/>
            <person name="Covert S."/>
            <person name="Cronk Q."/>
            <person name="Cunningham R."/>
            <person name="Davis J."/>
            <person name="Degroeve S."/>
            <person name="Dejardin A."/>
            <person name="Depamphilis C."/>
            <person name="Detter J."/>
            <person name="Dirks B."/>
            <person name="Dubchak I."/>
            <person name="Duplessis S."/>
            <person name="Ehlting J."/>
            <person name="Ellis B."/>
            <person name="Gendler K."/>
            <person name="Goodstein D."/>
            <person name="Gribskov M."/>
            <person name="Grimwood J."/>
            <person name="Groover A."/>
            <person name="Gunter L."/>
            <person name="Hamberger B."/>
            <person name="Heinze B."/>
            <person name="Helariutta Y."/>
            <person name="Henrissat B."/>
            <person name="Holligan D."/>
            <person name="Holt R."/>
            <person name="Huang W."/>
            <person name="Islam-Faridi N."/>
            <person name="Jones S."/>
            <person name="Jones-Rhoades M."/>
            <person name="Jorgensen R."/>
            <person name="Joshi C."/>
            <person name="Kangasjarvi J."/>
            <person name="Karlsson J."/>
            <person name="Kelleher C."/>
            <person name="Kirkpatrick R."/>
            <person name="Kirst M."/>
            <person name="Kohler A."/>
            <person name="Kalluri U."/>
            <person name="Larimer F."/>
            <person name="Leebens-Mack J."/>
            <person name="Leple J.C."/>
            <person name="Locascio P."/>
            <person name="Lou Y."/>
            <person name="Lucas S."/>
            <person name="Martin F."/>
            <person name="Montanini B."/>
            <person name="Napoli C."/>
            <person name="Nelson D.R."/>
            <person name="Nelson C."/>
            <person name="Nieminen K."/>
            <person name="Nilsson O."/>
            <person name="Pereda V."/>
            <person name="Peter G."/>
            <person name="Philippe R."/>
            <person name="Pilate G."/>
            <person name="Poliakov A."/>
            <person name="Razumovskaya J."/>
            <person name="Richardson P."/>
            <person name="Rinaldi C."/>
            <person name="Ritland K."/>
            <person name="Rouze P."/>
            <person name="Ryaboy D."/>
            <person name="Schmutz J."/>
            <person name="Schrader J."/>
            <person name="Segerman B."/>
            <person name="Shin H."/>
            <person name="Siddiqui A."/>
            <person name="Sterky F."/>
            <person name="Terry A."/>
            <person name="Tsai C.J."/>
            <person name="Uberbacher E."/>
            <person name="Unneberg P."/>
            <person name="Vahala J."/>
            <person name="Wall K."/>
            <person name="Wessler S."/>
            <person name="Yang G."/>
            <person name="Yin T."/>
            <person name="Douglas C."/>
            <person name="Marra M."/>
            <person name="Sandberg G."/>
            <person name="Van de Peer Y."/>
            <person name="Rokhsar D."/>
        </authorList>
    </citation>
    <scope>NUCLEOTIDE SEQUENCE [LARGE SCALE GENOMIC DNA]</scope>
    <source>
        <strain evidence="8">cv. Nisqually</strain>
    </source>
</reference>
<keyword evidence="4" id="KW-0804">Transcription</keyword>
<evidence type="ECO:0000256" key="2">
    <source>
        <dbReference type="ARBA" id="ARBA00023015"/>
    </source>
</evidence>
<dbReference type="InterPro" id="IPR015300">
    <property type="entry name" value="DNA-bd_pseudobarrel_sf"/>
</dbReference>
<dbReference type="SUPFAM" id="SSF101936">
    <property type="entry name" value="DNA-binding pseudobarrel domain"/>
    <property type="match status" value="1"/>
</dbReference>
<keyword evidence="2" id="KW-0805">Transcription regulation</keyword>
<evidence type="ECO:0000256" key="4">
    <source>
        <dbReference type="ARBA" id="ARBA00023163"/>
    </source>
</evidence>
<evidence type="ECO:0000259" key="6">
    <source>
        <dbReference type="PROSITE" id="PS50863"/>
    </source>
</evidence>
<dbReference type="AlphaFoldDB" id="A0A2K1ZXU7"/>
<proteinExistence type="predicted"/>
<evidence type="ECO:0000313" key="7">
    <source>
        <dbReference type="EMBL" id="PNT30098.1"/>
    </source>
</evidence>
<dbReference type="Gene3D" id="2.40.330.10">
    <property type="entry name" value="DNA-binding pseudobarrel domain"/>
    <property type="match status" value="1"/>
</dbReference>
<evidence type="ECO:0000256" key="5">
    <source>
        <dbReference type="ARBA" id="ARBA00023242"/>
    </source>
</evidence>
<evidence type="ECO:0000256" key="1">
    <source>
        <dbReference type="ARBA" id="ARBA00004123"/>
    </source>
</evidence>
<feature type="domain" description="TF-B3" evidence="6">
    <location>
        <begin position="1"/>
        <end position="43"/>
    </location>
</feature>
<dbReference type="InParanoid" id="A0A2K1ZXU7"/>
<evidence type="ECO:0000313" key="8">
    <source>
        <dbReference type="Proteomes" id="UP000006729"/>
    </source>
</evidence>
<protein>
    <recommendedName>
        <fullName evidence="6">TF-B3 domain-containing protein</fullName>
    </recommendedName>
</protein>
<organism evidence="7 8">
    <name type="scientific">Populus trichocarpa</name>
    <name type="common">Western balsam poplar</name>
    <name type="synonym">Populus balsamifera subsp. trichocarpa</name>
    <dbReference type="NCBI Taxonomy" id="3694"/>
    <lineage>
        <taxon>Eukaryota</taxon>
        <taxon>Viridiplantae</taxon>
        <taxon>Streptophyta</taxon>
        <taxon>Embryophyta</taxon>
        <taxon>Tracheophyta</taxon>
        <taxon>Spermatophyta</taxon>
        <taxon>Magnoliopsida</taxon>
        <taxon>eudicotyledons</taxon>
        <taxon>Gunneridae</taxon>
        <taxon>Pentapetalae</taxon>
        <taxon>rosids</taxon>
        <taxon>fabids</taxon>
        <taxon>Malpighiales</taxon>
        <taxon>Salicaceae</taxon>
        <taxon>Saliceae</taxon>
        <taxon>Populus</taxon>
    </lineage>
</organism>
<evidence type="ECO:0000256" key="3">
    <source>
        <dbReference type="ARBA" id="ARBA00023125"/>
    </source>
</evidence>
<keyword evidence="3" id="KW-0238">DNA-binding</keyword>
<dbReference type="Proteomes" id="UP000006729">
    <property type="component" value="Chromosome 6"/>
</dbReference>
<sequence>MASFIFQNGWEDFVDLYSLKKRDLLVFEYKGNSKYSVFVCKEMDCPAGDPNSACCERVGSFEEDN</sequence>
<name>A0A2K1ZXU7_POPTR</name>
<dbReference type="GO" id="GO:0003677">
    <property type="term" value="F:DNA binding"/>
    <property type="evidence" value="ECO:0007669"/>
    <property type="project" value="UniProtKB-KW"/>
</dbReference>
<keyword evidence="5" id="KW-0539">Nucleus</keyword>
<gene>
    <name evidence="7" type="ORF">POPTR_006G064100</name>
</gene>